<dbReference type="AlphaFoldDB" id="T1CD76"/>
<dbReference type="InterPro" id="IPR036034">
    <property type="entry name" value="PDZ_sf"/>
</dbReference>
<evidence type="ECO:0000256" key="1">
    <source>
        <dbReference type="ARBA" id="ARBA00022670"/>
    </source>
</evidence>
<reference evidence="4" key="2">
    <citation type="journal article" date="2014" name="ISME J.">
        <title>Microbial stratification in low pH oxic and suboxic macroscopic growths along an acid mine drainage.</title>
        <authorList>
            <person name="Mendez-Garcia C."/>
            <person name="Mesa V."/>
            <person name="Sprenger R.R."/>
            <person name="Richter M."/>
            <person name="Diez M.S."/>
            <person name="Solano J."/>
            <person name="Bargiela R."/>
            <person name="Golyshina O.V."/>
            <person name="Manteca A."/>
            <person name="Ramos J.L."/>
            <person name="Gallego J.R."/>
            <person name="Llorente I."/>
            <person name="Martins Dos Santos V.A."/>
            <person name="Jensen O.N."/>
            <person name="Pelaez A.I."/>
            <person name="Sanchez J."/>
            <person name="Ferrer M."/>
        </authorList>
    </citation>
    <scope>NUCLEOTIDE SEQUENCE</scope>
</reference>
<evidence type="ECO:0000256" key="2">
    <source>
        <dbReference type="ARBA" id="ARBA00022801"/>
    </source>
</evidence>
<name>T1CD76_9ZZZZ</name>
<evidence type="ECO:0000259" key="3">
    <source>
        <dbReference type="PROSITE" id="PS50106"/>
    </source>
</evidence>
<dbReference type="InterPro" id="IPR051201">
    <property type="entry name" value="Chloro_Bact_Ser_Proteases"/>
</dbReference>
<dbReference type="InterPro" id="IPR009003">
    <property type="entry name" value="Peptidase_S1_PA"/>
</dbReference>
<organism evidence="4">
    <name type="scientific">mine drainage metagenome</name>
    <dbReference type="NCBI Taxonomy" id="410659"/>
    <lineage>
        <taxon>unclassified sequences</taxon>
        <taxon>metagenomes</taxon>
        <taxon>ecological metagenomes</taxon>
    </lineage>
</organism>
<keyword evidence="1" id="KW-0645">Protease</keyword>
<dbReference type="Pfam" id="PF13180">
    <property type="entry name" value="PDZ_2"/>
    <property type="match status" value="1"/>
</dbReference>
<dbReference type="GO" id="GO:0004252">
    <property type="term" value="F:serine-type endopeptidase activity"/>
    <property type="evidence" value="ECO:0007669"/>
    <property type="project" value="InterPro"/>
</dbReference>
<evidence type="ECO:0000313" key="4">
    <source>
        <dbReference type="EMBL" id="EQD80347.1"/>
    </source>
</evidence>
<protein>
    <submittedName>
        <fullName evidence="4">2-alkenal reductase</fullName>
    </submittedName>
</protein>
<dbReference type="SMART" id="SM00228">
    <property type="entry name" value="PDZ"/>
    <property type="match status" value="1"/>
</dbReference>
<gene>
    <name evidence="4" type="ORF">B1A_00984</name>
</gene>
<dbReference type="PRINTS" id="PR00834">
    <property type="entry name" value="PROTEASES2C"/>
</dbReference>
<dbReference type="GO" id="GO:0006508">
    <property type="term" value="P:proteolysis"/>
    <property type="evidence" value="ECO:0007669"/>
    <property type="project" value="UniProtKB-KW"/>
</dbReference>
<sequence length="169" mass="17786">LDISAFDNFIQTDAPINFGNSGGALINSNGQLIGINTAIVAKSLGVEGIGFAIPVDIVRAVVRDIIKYGKVIRGWIGIIPEDISATEAHQVGLARGGVLIANMYVNSPAQQAGLKAGDLLLDLGGKPVHSAEEARVEIASRKPGSTLDVRVLRGTRKLNVTVQVKQQPK</sequence>
<proteinExistence type="predicted"/>
<comment type="caution">
    <text evidence="4">The sequence shown here is derived from an EMBL/GenBank/DDBJ whole genome shotgun (WGS) entry which is preliminary data.</text>
</comment>
<dbReference type="InterPro" id="IPR001940">
    <property type="entry name" value="Peptidase_S1C"/>
</dbReference>
<dbReference type="Gene3D" id="2.30.42.10">
    <property type="match status" value="1"/>
</dbReference>
<reference evidence="4" key="1">
    <citation type="submission" date="2013-08" db="EMBL/GenBank/DDBJ databases">
        <authorList>
            <person name="Mendez C."/>
            <person name="Richter M."/>
            <person name="Ferrer M."/>
            <person name="Sanchez J."/>
        </authorList>
    </citation>
    <scope>NUCLEOTIDE SEQUENCE</scope>
</reference>
<dbReference type="InterPro" id="IPR001254">
    <property type="entry name" value="Trypsin_dom"/>
</dbReference>
<dbReference type="SUPFAM" id="SSF50494">
    <property type="entry name" value="Trypsin-like serine proteases"/>
    <property type="match status" value="1"/>
</dbReference>
<accession>T1CD76</accession>
<feature type="non-terminal residue" evidence="4">
    <location>
        <position position="1"/>
    </location>
</feature>
<dbReference type="PANTHER" id="PTHR43343:SF3">
    <property type="entry name" value="PROTEASE DO-LIKE 8, CHLOROPLASTIC"/>
    <property type="match status" value="1"/>
</dbReference>
<dbReference type="SUPFAM" id="SSF50156">
    <property type="entry name" value="PDZ domain-like"/>
    <property type="match status" value="1"/>
</dbReference>
<dbReference type="PROSITE" id="PS50106">
    <property type="entry name" value="PDZ"/>
    <property type="match status" value="1"/>
</dbReference>
<dbReference type="EMBL" id="AUZX01000746">
    <property type="protein sequence ID" value="EQD80347.1"/>
    <property type="molecule type" value="Genomic_DNA"/>
</dbReference>
<keyword evidence="2" id="KW-0378">Hydrolase</keyword>
<dbReference type="PANTHER" id="PTHR43343">
    <property type="entry name" value="PEPTIDASE S12"/>
    <property type="match status" value="1"/>
</dbReference>
<dbReference type="InterPro" id="IPR001478">
    <property type="entry name" value="PDZ"/>
</dbReference>
<feature type="domain" description="PDZ" evidence="3">
    <location>
        <begin position="65"/>
        <end position="155"/>
    </location>
</feature>
<dbReference type="Gene3D" id="2.40.10.120">
    <property type="match status" value="1"/>
</dbReference>
<dbReference type="Pfam" id="PF00089">
    <property type="entry name" value="Trypsin"/>
    <property type="match status" value="1"/>
</dbReference>